<dbReference type="Proteomes" id="UP000037178">
    <property type="component" value="Unassembled WGS sequence"/>
</dbReference>
<gene>
    <name evidence="1" type="ORF">AIOL_004647</name>
</gene>
<dbReference type="STRING" id="1675527.AIOL_004647"/>
<dbReference type="PATRIC" id="fig|1675527.3.peg.4868"/>
<accession>A0A0J9EA60</accession>
<sequence length="57" mass="6266">MKTALKWVAGLLASSIVLFAAMFVGTLSAYPVERLVTDDPSLRSERATGPMRSFLHR</sequence>
<name>A0A0J9EA60_9RHOB</name>
<protein>
    <submittedName>
        <fullName evidence="1">Uncharacterized protein</fullName>
    </submittedName>
</protein>
<evidence type="ECO:0000313" key="1">
    <source>
        <dbReference type="EMBL" id="KMW59665.1"/>
    </source>
</evidence>
<dbReference type="AlphaFoldDB" id="A0A0J9EA60"/>
<organism evidence="1 2">
    <name type="scientific">Candidatus Rhodobacter oscarellae</name>
    <dbReference type="NCBI Taxonomy" id="1675527"/>
    <lineage>
        <taxon>Bacteria</taxon>
        <taxon>Pseudomonadati</taxon>
        <taxon>Pseudomonadota</taxon>
        <taxon>Alphaproteobacteria</taxon>
        <taxon>Rhodobacterales</taxon>
        <taxon>Rhodobacter group</taxon>
        <taxon>Rhodobacter</taxon>
    </lineage>
</organism>
<comment type="caution">
    <text evidence="1">The sequence shown here is derived from an EMBL/GenBank/DDBJ whole genome shotgun (WGS) entry which is preliminary data.</text>
</comment>
<dbReference type="EMBL" id="LFTY01000002">
    <property type="protein sequence ID" value="KMW59665.1"/>
    <property type="molecule type" value="Genomic_DNA"/>
</dbReference>
<evidence type="ECO:0000313" key="2">
    <source>
        <dbReference type="Proteomes" id="UP000037178"/>
    </source>
</evidence>
<proteinExistence type="predicted"/>
<keyword evidence="2" id="KW-1185">Reference proteome</keyword>
<reference evidence="1 2" key="1">
    <citation type="submission" date="2015-06" db="EMBL/GenBank/DDBJ databases">
        <title>Draft genome sequence of an Alphaproteobacteria species associated to the Mediterranean sponge Oscarella lobularis.</title>
        <authorList>
            <person name="Jourda C."/>
            <person name="Santini S."/>
            <person name="Claverie J.-M."/>
        </authorList>
    </citation>
    <scope>NUCLEOTIDE SEQUENCE [LARGE SCALE GENOMIC DNA]</scope>
    <source>
        <strain evidence="1">IGS</strain>
    </source>
</reference>